<feature type="compositionally biased region" description="Polar residues" evidence="2">
    <location>
        <begin position="170"/>
        <end position="182"/>
    </location>
</feature>
<dbReference type="InParanoid" id="A0A2K2DGY3"/>
<dbReference type="Proteomes" id="UP000008810">
    <property type="component" value="Chromosome 2"/>
</dbReference>
<gene>
    <name evidence="3" type="ORF">BRADI_2g59964v3</name>
</gene>
<sequence length="255" mass="27906">MGRSGFTDEGRASMMSWLLDSASCTSTQQDRYDRAFEDPAYLRYLEGDLDVAEAAGQNHGLEAKLAELEAELLEEKRKNKDRILLECELAYQDQLIEELEGKIEEKQKMICGLEVMLEAEKKKNFDEVKCFAVRQGLTAATSWSSGRAGENWWPHGLDSKGGSPTRDTTEVATTRLHGSSAQPGRDCAKRGTSPRPSAQPGRDCAKRATSHGPARLGSGPALRPDEGEAVGRRGISGSGGRGFWAQWGRRGRMSG</sequence>
<dbReference type="AlphaFoldDB" id="A0A2K2DGY3"/>
<evidence type="ECO:0000256" key="1">
    <source>
        <dbReference type="SAM" id="Coils"/>
    </source>
</evidence>
<feature type="coiled-coil region" evidence="1">
    <location>
        <begin position="51"/>
        <end position="83"/>
    </location>
</feature>
<protein>
    <submittedName>
        <fullName evidence="3 4">Uncharacterized protein</fullName>
    </submittedName>
</protein>
<reference evidence="3 4" key="1">
    <citation type="journal article" date="2010" name="Nature">
        <title>Genome sequencing and analysis of the model grass Brachypodium distachyon.</title>
        <authorList>
            <consortium name="International Brachypodium Initiative"/>
        </authorList>
    </citation>
    <scope>NUCLEOTIDE SEQUENCE [LARGE SCALE GENOMIC DNA]</scope>
    <source>
        <strain evidence="3 4">Bd21</strain>
    </source>
</reference>
<evidence type="ECO:0000313" key="3">
    <source>
        <dbReference type="EMBL" id="PNT73537.1"/>
    </source>
</evidence>
<keyword evidence="5" id="KW-1185">Reference proteome</keyword>
<reference evidence="3" key="2">
    <citation type="submission" date="2017-06" db="EMBL/GenBank/DDBJ databases">
        <title>WGS assembly of Brachypodium distachyon.</title>
        <authorList>
            <consortium name="The International Brachypodium Initiative"/>
            <person name="Lucas S."/>
            <person name="Harmon-Smith M."/>
            <person name="Lail K."/>
            <person name="Tice H."/>
            <person name="Grimwood J."/>
            <person name="Bruce D."/>
            <person name="Barry K."/>
            <person name="Shu S."/>
            <person name="Lindquist E."/>
            <person name="Wang M."/>
            <person name="Pitluck S."/>
            <person name="Vogel J.P."/>
            <person name="Garvin D.F."/>
            <person name="Mockler T.C."/>
            <person name="Schmutz J."/>
            <person name="Rokhsar D."/>
            <person name="Bevan M.W."/>
        </authorList>
    </citation>
    <scope>NUCLEOTIDE SEQUENCE</scope>
    <source>
        <strain evidence="3">Bd21</strain>
    </source>
</reference>
<feature type="region of interest" description="Disordered" evidence="2">
    <location>
        <begin position="144"/>
        <end position="255"/>
    </location>
</feature>
<evidence type="ECO:0000313" key="5">
    <source>
        <dbReference type="Proteomes" id="UP000008810"/>
    </source>
</evidence>
<dbReference type="Gramene" id="PNT73537">
    <property type="protein sequence ID" value="PNT73537"/>
    <property type="gene ID" value="BRADI_2g59964v3"/>
</dbReference>
<organism evidence="3">
    <name type="scientific">Brachypodium distachyon</name>
    <name type="common">Purple false brome</name>
    <name type="synonym">Trachynia distachya</name>
    <dbReference type="NCBI Taxonomy" id="15368"/>
    <lineage>
        <taxon>Eukaryota</taxon>
        <taxon>Viridiplantae</taxon>
        <taxon>Streptophyta</taxon>
        <taxon>Embryophyta</taxon>
        <taxon>Tracheophyta</taxon>
        <taxon>Spermatophyta</taxon>
        <taxon>Magnoliopsida</taxon>
        <taxon>Liliopsida</taxon>
        <taxon>Poales</taxon>
        <taxon>Poaceae</taxon>
        <taxon>BOP clade</taxon>
        <taxon>Pooideae</taxon>
        <taxon>Stipodae</taxon>
        <taxon>Brachypodieae</taxon>
        <taxon>Brachypodium</taxon>
    </lineage>
</organism>
<dbReference type="EnsemblPlants" id="PNT73537">
    <property type="protein sequence ID" value="PNT73537"/>
    <property type="gene ID" value="BRADI_2g59964v3"/>
</dbReference>
<name>A0A2K2DGY3_BRADI</name>
<accession>A0A2K2DGY3</accession>
<evidence type="ECO:0000256" key="2">
    <source>
        <dbReference type="SAM" id="MobiDB-lite"/>
    </source>
</evidence>
<evidence type="ECO:0000313" key="4">
    <source>
        <dbReference type="EnsemblPlants" id="PNT73537"/>
    </source>
</evidence>
<dbReference type="EMBL" id="CM000881">
    <property type="protein sequence ID" value="PNT73537.1"/>
    <property type="molecule type" value="Genomic_DNA"/>
</dbReference>
<keyword evidence="1" id="KW-0175">Coiled coil</keyword>
<reference evidence="4" key="3">
    <citation type="submission" date="2018-08" db="UniProtKB">
        <authorList>
            <consortium name="EnsemblPlants"/>
        </authorList>
    </citation>
    <scope>IDENTIFICATION</scope>
    <source>
        <strain evidence="4">cv. Bd21</strain>
    </source>
</reference>
<proteinExistence type="predicted"/>